<feature type="non-terminal residue" evidence="2">
    <location>
        <position position="1"/>
    </location>
</feature>
<keyword evidence="5" id="KW-1185">Reference proteome</keyword>
<evidence type="ECO:0000313" key="2">
    <source>
        <dbReference type="EMBL" id="GFS93202.1"/>
    </source>
</evidence>
<sequence length="43" mass="4875">YRSSILIWAYETEGSTLVSLMTARHKLMLNASTHRHHFGSVDG</sequence>
<evidence type="ECO:0000313" key="3">
    <source>
        <dbReference type="EMBL" id="GFT52926.1"/>
    </source>
</evidence>
<gene>
    <name evidence="4" type="ORF">NPIL_242481</name>
    <name evidence="3" type="ORF">NPIL_561</name>
    <name evidence="1" type="ORF">NPIL_651941</name>
    <name evidence="2" type="ORF">NPIL_703291</name>
</gene>
<protein>
    <submittedName>
        <fullName evidence="2">Uncharacterized protein</fullName>
    </submittedName>
</protein>
<evidence type="ECO:0000313" key="5">
    <source>
        <dbReference type="Proteomes" id="UP000887013"/>
    </source>
</evidence>
<accession>A0A8X6TBR3</accession>
<evidence type="ECO:0000313" key="1">
    <source>
        <dbReference type="EMBL" id="GFS36590.1"/>
    </source>
</evidence>
<proteinExistence type="predicted"/>
<organism evidence="2 5">
    <name type="scientific">Nephila pilipes</name>
    <name type="common">Giant wood spider</name>
    <name type="synonym">Nephila maculata</name>
    <dbReference type="NCBI Taxonomy" id="299642"/>
    <lineage>
        <taxon>Eukaryota</taxon>
        <taxon>Metazoa</taxon>
        <taxon>Ecdysozoa</taxon>
        <taxon>Arthropoda</taxon>
        <taxon>Chelicerata</taxon>
        <taxon>Arachnida</taxon>
        <taxon>Araneae</taxon>
        <taxon>Araneomorphae</taxon>
        <taxon>Entelegynae</taxon>
        <taxon>Araneoidea</taxon>
        <taxon>Nephilidae</taxon>
        <taxon>Nephila</taxon>
    </lineage>
</organism>
<name>A0A8X6TBR3_NEPPI</name>
<dbReference type="Proteomes" id="UP000887013">
    <property type="component" value="Unassembled WGS sequence"/>
</dbReference>
<dbReference type="EMBL" id="BMAW01005239">
    <property type="protein sequence ID" value="GFS93202.1"/>
    <property type="molecule type" value="Genomic_DNA"/>
</dbReference>
<reference evidence="2" key="1">
    <citation type="submission" date="2020-08" db="EMBL/GenBank/DDBJ databases">
        <title>Multicomponent nature underlies the extraordinary mechanical properties of spider dragline silk.</title>
        <authorList>
            <person name="Kono N."/>
            <person name="Nakamura H."/>
            <person name="Mori M."/>
            <person name="Yoshida Y."/>
            <person name="Ohtoshi R."/>
            <person name="Malay A.D."/>
            <person name="Moran D.A.P."/>
            <person name="Tomita M."/>
            <person name="Numata K."/>
            <person name="Arakawa K."/>
        </authorList>
    </citation>
    <scope>NUCLEOTIDE SEQUENCE</scope>
</reference>
<evidence type="ECO:0000313" key="4">
    <source>
        <dbReference type="EMBL" id="GFT65248.1"/>
    </source>
</evidence>
<comment type="caution">
    <text evidence="2">The sequence shown here is derived from an EMBL/GenBank/DDBJ whole genome shotgun (WGS) entry which is preliminary data.</text>
</comment>
<dbReference type="EMBL" id="BMAW01042886">
    <property type="protein sequence ID" value="GFS36590.1"/>
    <property type="molecule type" value="Genomic_DNA"/>
</dbReference>
<dbReference type="EMBL" id="BMAW01019796">
    <property type="protein sequence ID" value="GFT65248.1"/>
    <property type="molecule type" value="Genomic_DNA"/>
</dbReference>
<dbReference type="EMBL" id="BMAW01017233">
    <property type="protein sequence ID" value="GFT52926.1"/>
    <property type="molecule type" value="Genomic_DNA"/>
</dbReference>
<dbReference type="AlphaFoldDB" id="A0A8X6TBR3"/>